<organism evidence="4 5">
    <name type="scientific">Sporothrix stenoceras</name>
    <dbReference type="NCBI Taxonomy" id="5173"/>
    <lineage>
        <taxon>Eukaryota</taxon>
        <taxon>Fungi</taxon>
        <taxon>Dikarya</taxon>
        <taxon>Ascomycota</taxon>
        <taxon>Pezizomycotina</taxon>
        <taxon>Sordariomycetes</taxon>
        <taxon>Sordariomycetidae</taxon>
        <taxon>Ophiostomatales</taxon>
        <taxon>Ophiostomataceae</taxon>
        <taxon>Sporothrix</taxon>
    </lineage>
</organism>
<proteinExistence type="predicted"/>
<evidence type="ECO:0000313" key="5">
    <source>
        <dbReference type="Proteomes" id="UP001583186"/>
    </source>
</evidence>
<dbReference type="InterPro" id="IPR036770">
    <property type="entry name" value="Ankyrin_rpt-contain_sf"/>
</dbReference>
<sequence>MERIQGESVEQLLEDCEEDPVEMERITGIVAHCLSDMVRIPVPAEFLEPTGPTGPAEPAELVKSSRPRHYVDTTAVSIAALRGQLLFYALDRKGDAAGNIIEVLFLLLERGAPLNMTMYADDPPSLGMYCFMDFGTPLHKAVDAAKLEIVKFLLAQGANMSILSSETKPTALQWAEKKGHEDVVAVLRSPDQHQLQVGAVAERKRCRPVKAL</sequence>
<dbReference type="PANTHER" id="PTHR24126">
    <property type="entry name" value="ANKYRIN REPEAT, PH AND SEC7 DOMAIN CONTAINING PROTEIN SECG-RELATED"/>
    <property type="match status" value="1"/>
</dbReference>
<dbReference type="Pfam" id="PF12796">
    <property type="entry name" value="Ank_2"/>
    <property type="match status" value="1"/>
</dbReference>
<evidence type="ECO:0000256" key="2">
    <source>
        <dbReference type="ARBA" id="ARBA00023043"/>
    </source>
</evidence>
<accession>A0ABR3Z764</accession>
<dbReference type="PROSITE" id="PS50297">
    <property type="entry name" value="ANK_REP_REGION"/>
    <property type="match status" value="1"/>
</dbReference>
<evidence type="ECO:0000313" key="4">
    <source>
        <dbReference type="EMBL" id="KAL1896062.1"/>
    </source>
</evidence>
<evidence type="ECO:0000256" key="3">
    <source>
        <dbReference type="PROSITE-ProRule" id="PRU00023"/>
    </source>
</evidence>
<dbReference type="Proteomes" id="UP001583186">
    <property type="component" value="Unassembled WGS sequence"/>
</dbReference>
<keyword evidence="1" id="KW-0677">Repeat</keyword>
<gene>
    <name evidence="4" type="ORF">Sste5346_004801</name>
</gene>
<evidence type="ECO:0000256" key="1">
    <source>
        <dbReference type="ARBA" id="ARBA00022737"/>
    </source>
</evidence>
<keyword evidence="5" id="KW-1185">Reference proteome</keyword>
<dbReference type="PANTHER" id="PTHR24126:SF14">
    <property type="entry name" value="ANK_REP_REGION DOMAIN-CONTAINING PROTEIN"/>
    <property type="match status" value="1"/>
</dbReference>
<dbReference type="PROSITE" id="PS50088">
    <property type="entry name" value="ANK_REPEAT"/>
    <property type="match status" value="1"/>
</dbReference>
<comment type="caution">
    <text evidence="4">The sequence shown here is derived from an EMBL/GenBank/DDBJ whole genome shotgun (WGS) entry which is preliminary data.</text>
</comment>
<dbReference type="InterPro" id="IPR002110">
    <property type="entry name" value="Ankyrin_rpt"/>
</dbReference>
<dbReference type="EMBL" id="JAWCUI010000024">
    <property type="protein sequence ID" value="KAL1896062.1"/>
    <property type="molecule type" value="Genomic_DNA"/>
</dbReference>
<protein>
    <recommendedName>
        <fullName evidence="6">Ankyrin repeat protein</fullName>
    </recommendedName>
</protein>
<dbReference type="SUPFAM" id="SSF48403">
    <property type="entry name" value="Ankyrin repeat"/>
    <property type="match status" value="1"/>
</dbReference>
<evidence type="ECO:0008006" key="6">
    <source>
        <dbReference type="Google" id="ProtNLM"/>
    </source>
</evidence>
<keyword evidence="2 3" id="KW-0040">ANK repeat</keyword>
<dbReference type="Gene3D" id="1.25.40.20">
    <property type="entry name" value="Ankyrin repeat-containing domain"/>
    <property type="match status" value="1"/>
</dbReference>
<feature type="repeat" description="ANK" evidence="3">
    <location>
        <begin position="133"/>
        <end position="165"/>
    </location>
</feature>
<reference evidence="4 5" key="1">
    <citation type="journal article" date="2024" name="IMA Fungus">
        <title>IMA Genome - F19 : A genome assembly and annotation guide to empower mycologists, including annotated draft genome sequences of Ceratocystis pirilliformis, Diaporthe australafricana, Fusarium ophioides, Paecilomyces lecythidis, and Sporothrix stenoceras.</title>
        <authorList>
            <person name="Aylward J."/>
            <person name="Wilson A.M."/>
            <person name="Visagie C.M."/>
            <person name="Spraker J."/>
            <person name="Barnes I."/>
            <person name="Buitendag C."/>
            <person name="Ceriani C."/>
            <person name="Del Mar Angel L."/>
            <person name="du Plessis D."/>
            <person name="Fuchs T."/>
            <person name="Gasser K."/>
            <person name="Kramer D."/>
            <person name="Li W."/>
            <person name="Munsamy K."/>
            <person name="Piso A."/>
            <person name="Price J.L."/>
            <person name="Sonnekus B."/>
            <person name="Thomas C."/>
            <person name="van der Nest A."/>
            <person name="van Dijk A."/>
            <person name="van Heerden A."/>
            <person name="van Vuuren N."/>
            <person name="Yilmaz N."/>
            <person name="Duong T.A."/>
            <person name="van der Merwe N.A."/>
            <person name="Wingfield M.J."/>
            <person name="Wingfield B.D."/>
        </authorList>
    </citation>
    <scope>NUCLEOTIDE SEQUENCE [LARGE SCALE GENOMIC DNA]</scope>
    <source>
        <strain evidence="4 5">CMW 5346</strain>
    </source>
</reference>
<name>A0ABR3Z764_9PEZI</name>